<dbReference type="InterPro" id="IPR032675">
    <property type="entry name" value="LRR_dom_sf"/>
</dbReference>
<dbReference type="EMBL" id="CAJVPV010030496">
    <property type="protein sequence ID" value="CAG8740905.1"/>
    <property type="molecule type" value="Genomic_DNA"/>
</dbReference>
<reference evidence="1" key="1">
    <citation type="submission" date="2021-06" db="EMBL/GenBank/DDBJ databases">
        <authorList>
            <person name="Kallberg Y."/>
            <person name="Tangrot J."/>
            <person name="Rosling A."/>
        </authorList>
    </citation>
    <scope>NUCLEOTIDE SEQUENCE</scope>
    <source>
        <strain evidence="1">CL551</strain>
    </source>
</reference>
<keyword evidence="2" id="KW-1185">Reference proteome</keyword>
<dbReference type="Proteomes" id="UP000789342">
    <property type="component" value="Unassembled WGS sequence"/>
</dbReference>
<protein>
    <submittedName>
        <fullName evidence="1">8342_t:CDS:1</fullName>
    </submittedName>
</protein>
<sequence>DMELLPADCLREIFKVLQDDTSSLYSKKSRSILKILVTCLPETSKNILLNNNIDVSSFTSRRPLLFHYVRYIQSLSFKNILHLGVTLYKSGNEEMPNQSDSRDDKLKHQVSSRDTYCIQLILQEFFKMFMSQCVNFKFLDLRNLKVTFPYFLGADKCLMGLRELQCDSKISSEIFCRLAQICRNLEHISVECHEEFDNLGLAVLIECQRNLKKVELVGVIGSRFYSGFNLAQSVAKQANSVHHLLLKGETPCIPLSIISPCINIRILDLHFEHDRVINIFDDLESISFPNLRVLRAGKGFPRLHILEGFIEKIDGCLEELVIYGERPPITEPRLEFNRILTSNCRKLRVLTLWCMTLNLNYVKEILISCRDLEILSIHSCIEYEARRVFEVLKDSAPTKLSRLRLEGRWIWENSATALVEFLEFWKDTRLYPSVFYLQ</sequence>
<dbReference type="SUPFAM" id="SSF52047">
    <property type="entry name" value="RNI-like"/>
    <property type="match status" value="1"/>
</dbReference>
<evidence type="ECO:0000313" key="2">
    <source>
        <dbReference type="Proteomes" id="UP000789342"/>
    </source>
</evidence>
<organism evidence="1 2">
    <name type="scientific">Acaulospora morrowiae</name>
    <dbReference type="NCBI Taxonomy" id="94023"/>
    <lineage>
        <taxon>Eukaryota</taxon>
        <taxon>Fungi</taxon>
        <taxon>Fungi incertae sedis</taxon>
        <taxon>Mucoromycota</taxon>
        <taxon>Glomeromycotina</taxon>
        <taxon>Glomeromycetes</taxon>
        <taxon>Diversisporales</taxon>
        <taxon>Acaulosporaceae</taxon>
        <taxon>Acaulospora</taxon>
    </lineage>
</organism>
<dbReference type="OrthoDB" id="2320355at2759"/>
<feature type="non-terminal residue" evidence="1">
    <location>
        <position position="438"/>
    </location>
</feature>
<name>A0A9N9NIH0_9GLOM</name>
<comment type="caution">
    <text evidence="1">The sequence shown here is derived from an EMBL/GenBank/DDBJ whole genome shotgun (WGS) entry which is preliminary data.</text>
</comment>
<evidence type="ECO:0000313" key="1">
    <source>
        <dbReference type="EMBL" id="CAG8740905.1"/>
    </source>
</evidence>
<proteinExistence type="predicted"/>
<accession>A0A9N9NIH0</accession>
<dbReference type="AlphaFoldDB" id="A0A9N9NIH0"/>
<gene>
    <name evidence="1" type="ORF">AMORRO_LOCUS14705</name>
</gene>
<feature type="non-terminal residue" evidence="1">
    <location>
        <position position="1"/>
    </location>
</feature>
<dbReference type="Gene3D" id="3.80.10.10">
    <property type="entry name" value="Ribonuclease Inhibitor"/>
    <property type="match status" value="1"/>
</dbReference>